<proteinExistence type="predicted"/>
<dbReference type="RefSeq" id="WP_012852332.1">
    <property type="nucleotide sequence ID" value="NC_013510.1"/>
</dbReference>
<dbReference type="Proteomes" id="UP000001918">
    <property type="component" value="Chromosome"/>
</dbReference>
<evidence type="ECO:0000313" key="2">
    <source>
        <dbReference type="Proteomes" id="UP000001918"/>
    </source>
</evidence>
<name>D1ADT8_THECD</name>
<dbReference type="HOGENOM" id="CLU_1266385_0_0_11"/>
<dbReference type="OrthoDB" id="3471158at2"/>
<dbReference type="KEGG" id="tcu:Tcur_1981"/>
<reference evidence="1 2" key="1">
    <citation type="journal article" date="2011" name="Stand. Genomic Sci.">
        <title>Complete genome sequence of Thermomonospora curvata type strain (B9).</title>
        <authorList>
            <person name="Chertkov O."/>
            <person name="Sikorski J."/>
            <person name="Nolan M."/>
            <person name="Lapidus A."/>
            <person name="Lucas S."/>
            <person name="Del Rio T.G."/>
            <person name="Tice H."/>
            <person name="Cheng J.F."/>
            <person name="Goodwin L."/>
            <person name="Pitluck S."/>
            <person name="Liolios K."/>
            <person name="Ivanova N."/>
            <person name="Mavromatis K."/>
            <person name="Mikhailova N."/>
            <person name="Ovchinnikova G."/>
            <person name="Pati A."/>
            <person name="Chen A."/>
            <person name="Palaniappan K."/>
            <person name="Djao O.D."/>
            <person name="Land M."/>
            <person name="Hauser L."/>
            <person name="Chang Y.J."/>
            <person name="Jeffries C.D."/>
            <person name="Brettin T."/>
            <person name="Han C."/>
            <person name="Detter J.C."/>
            <person name="Rohde M."/>
            <person name="Goker M."/>
            <person name="Woyke T."/>
            <person name="Bristow J."/>
            <person name="Eisen J.A."/>
            <person name="Markowitz V."/>
            <person name="Hugenholtz P."/>
            <person name="Klenk H.P."/>
            <person name="Kyrpides N.C."/>
        </authorList>
    </citation>
    <scope>NUCLEOTIDE SEQUENCE [LARGE SCALE GENOMIC DNA]</scope>
    <source>
        <strain evidence="2">ATCC 19995 / DSM 43183 / JCM 3096 / KCTC 9072 / NBRC 15933 / NCIMB 10081 / Henssen B9</strain>
    </source>
</reference>
<dbReference type="EMBL" id="CP001738">
    <property type="protein sequence ID" value="ACY97548.1"/>
    <property type="molecule type" value="Genomic_DNA"/>
</dbReference>
<gene>
    <name evidence="1" type="ordered locus">Tcur_1981</name>
</gene>
<dbReference type="STRING" id="471852.Tcur_1981"/>
<sequence>MTAALSAALGMATAAGLIVVLRSVEGPSRPMANVDHGSSLLQEVPIPATGRPVTVTTAEGHRYTVAAVRGAVDPAPLPGVQVPPPGKGYAFIDYVLTNPQHHPILLDFPPYVFLRRSVVPPDFASRCVKRIGAPPELCDPPGRSQVIARLRGSADLIRQDADTYLAPGASYLVRAMADPPVPDSADHRDMGLFIWEVRFTGDRRSRHAPFPGEDSRTG</sequence>
<accession>D1ADT8</accession>
<keyword evidence="2" id="KW-1185">Reference proteome</keyword>
<protein>
    <submittedName>
        <fullName evidence="1">Uncharacterized protein</fullName>
    </submittedName>
</protein>
<dbReference type="eggNOG" id="COG0515">
    <property type="taxonomic scope" value="Bacteria"/>
</dbReference>
<organism evidence="1 2">
    <name type="scientific">Thermomonospora curvata (strain ATCC 19995 / DSM 43183 / JCM 3096 / KCTC 9072 / NBRC 15933 / NCIMB 10081 / Henssen B9)</name>
    <dbReference type="NCBI Taxonomy" id="471852"/>
    <lineage>
        <taxon>Bacteria</taxon>
        <taxon>Bacillati</taxon>
        <taxon>Actinomycetota</taxon>
        <taxon>Actinomycetes</taxon>
        <taxon>Streptosporangiales</taxon>
        <taxon>Thermomonosporaceae</taxon>
        <taxon>Thermomonospora</taxon>
    </lineage>
</organism>
<dbReference type="AlphaFoldDB" id="D1ADT8"/>
<evidence type="ECO:0000313" key="1">
    <source>
        <dbReference type="EMBL" id="ACY97548.1"/>
    </source>
</evidence>